<gene>
    <name evidence="2" type="ORF">HA331_05810</name>
</gene>
<dbReference type="Proteomes" id="UP000617544">
    <property type="component" value="Unassembled WGS sequence"/>
</dbReference>
<reference evidence="2" key="1">
    <citation type="journal article" date="2020" name="bioRxiv">
        <title>A rank-normalized archaeal taxonomy based on genome phylogeny resolves widespread incomplete and uneven classifications.</title>
        <authorList>
            <person name="Rinke C."/>
            <person name="Chuvochina M."/>
            <person name="Mussig A.J."/>
            <person name="Chaumeil P.-A."/>
            <person name="Waite D.W."/>
            <person name="Whitman W.B."/>
            <person name="Parks D.H."/>
            <person name="Hugenholtz P."/>
        </authorList>
    </citation>
    <scope>NUCLEOTIDE SEQUENCE</scope>
    <source>
        <strain evidence="2">UBA8834</strain>
    </source>
</reference>
<protein>
    <submittedName>
        <fullName evidence="2">Uncharacterized protein</fullName>
    </submittedName>
</protein>
<sequence>MPFGCKKKKKMIKKEEVEEEVKELLSKAKKVKKGEKIILLYNETKIGKLKEDVPLDEVDIDSVWEGPFGIKVELSWRGKFVGSLLLRDEL</sequence>
<dbReference type="AlphaFoldDB" id="A0A832WHK0"/>
<feature type="coiled-coil region" evidence="1">
    <location>
        <begin position="7"/>
        <end position="34"/>
    </location>
</feature>
<evidence type="ECO:0000313" key="2">
    <source>
        <dbReference type="EMBL" id="HII61250.1"/>
    </source>
</evidence>
<evidence type="ECO:0000256" key="1">
    <source>
        <dbReference type="SAM" id="Coils"/>
    </source>
</evidence>
<comment type="caution">
    <text evidence="2">The sequence shown here is derived from an EMBL/GenBank/DDBJ whole genome shotgun (WGS) entry which is preliminary data.</text>
</comment>
<name>A0A832WHK0_PYRHR</name>
<dbReference type="GeneID" id="1443222"/>
<keyword evidence="1" id="KW-0175">Coiled coil</keyword>
<dbReference type="EMBL" id="DUJN01000005">
    <property type="protein sequence ID" value="HII61250.1"/>
    <property type="molecule type" value="Genomic_DNA"/>
</dbReference>
<evidence type="ECO:0000313" key="3">
    <source>
        <dbReference type="Proteomes" id="UP000617544"/>
    </source>
</evidence>
<organism evidence="2 3">
    <name type="scientific">Pyrococcus horikoshii</name>
    <dbReference type="NCBI Taxonomy" id="53953"/>
    <lineage>
        <taxon>Archaea</taxon>
        <taxon>Methanobacteriati</taxon>
        <taxon>Methanobacteriota</taxon>
        <taxon>Thermococci</taxon>
        <taxon>Thermococcales</taxon>
        <taxon>Thermococcaceae</taxon>
        <taxon>Pyrococcus</taxon>
    </lineage>
</organism>
<accession>A0A832WHK0</accession>
<dbReference type="RefSeq" id="WP_010884987.1">
    <property type="nucleotide sequence ID" value="NZ_DUJN01000005.1"/>
</dbReference>
<proteinExistence type="predicted"/>